<dbReference type="AlphaFoldDB" id="Q4N864"/>
<sequence>MVRVNILLLFYALIVYCIKTAFSNVLDLKNISNSGFWALKIVEGNITKTMIYSTADRPITKVRQGTRVIWEPYSYESVKCVTHYSFELHNKILMTIEISDPVVNDMYYFKRRRTHYVYISKKEFEYQFTQLSHPPPVFFQQTKPKKPKKSKTATGNTGKSKKPRKRKADTDDEEPLIITTHIPTNKPAQPQPQPQPQPLEPEVVQVAVESEDDEECSEVQQLQPSIDNSMLLSEAVFNQEVENLLETDFDDMGLSKTQLDSLFYKTTDESIKPDKDEKDLELENIIFEISTDDEEPTKEQTSQLIRQKLREKIQKKQQRQDLIDKFEKKNEEKSYKTSELDDENEEESET</sequence>
<accession>Q4N864</accession>
<dbReference type="InterPro" id="IPR007480">
    <property type="entry name" value="DUF529"/>
</dbReference>
<dbReference type="InParanoid" id="Q4N864"/>
<name>Q4N864_THEPA</name>
<dbReference type="Proteomes" id="UP000001949">
    <property type="component" value="Unassembled WGS sequence"/>
</dbReference>
<organism evidence="2 3">
    <name type="scientific">Theileria parva</name>
    <name type="common">East coast fever infection agent</name>
    <dbReference type="NCBI Taxonomy" id="5875"/>
    <lineage>
        <taxon>Eukaryota</taxon>
        <taxon>Sar</taxon>
        <taxon>Alveolata</taxon>
        <taxon>Apicomplexa</taxon>
        <taxon>Aconoidasida</taxon>
        <taxon>Piroplasmida</taxon>
        <taxon>Theileriidae</taxon>
        <taxon>Theileria</taxon>
    </lineage>
</organism>
<evidence type="ECO:0000313" key="3">
    <source>
        <dbReference type="Proteomes" id="UP000001949"/>
    </source>
</evidence>
<evidence type="ECO:0000313" key="2">
    <source>
        <dbReference type="EMBL" id="EAN33844.1"/>
    </source>
</evidence>
<feature type="region of interest" description="Disordered" evidence="1">
    <location>
        <begin position="180"/>
        <end position="199"/>
    </location>
</feature>
<feature type="compositionally biased region" description="Pro residues" evidence="1">
    <location>
        <begin position="189"/>
        <end position="199"/>
    </location>
</feature>
<evidence type="ECO:0000256" key="1">
    <source>
        <dbReference type="SAM" id="MobiDB-lite"/>
    </source>
</evidence>
<dbReference type="Pfam" id="PF04385">
    <property type="entry name" value="FAINT"/>
    <property type="match status" value="1"/>
</dbReference>
<dbReference type="EMBL" id="AAGK01000001">
    <property type="protein sequence ID" value="EAN33844.1"/>
    <property type="molecule type" value="Genomic_DNA"/>
</dbReference>
<feature type="compositionally biased region" description="Acidic residues" evidence="1">
    <location>
        <begin position="340"/>
        <end position="350"/>
    </location>
</feature>
<dbReference type="KEGG" id="tpv:TP01_0606"/>
<feature type="region of interest" description="Disordered" evidence="1">
    <location>
        <begin position="137"/>
        <end position="175"/>
    </location>
</feature>
<protein>
    <submittedName>
        <fullName evidence="2">Tash1 protein, putative</fullName>
    </submittedName>
</protein>
<proteinExistence type="predicted"/>
<dbReference type="RefSeq" id="XP_766127.1">
    <property type="nucleotide sequence ID" value="XM_761034.1"/>
</dbReference>
<dbReference type="VEuPathDB" id="PiroplasmaDB:TpMuguga_01g00606"/>
<feature type="region of interest" description="Disordered" evidence="1">
    <location>
        <begin position="313"/>
        <end position="350"/>
    </location>
</feature>
<keyword evidence="3" id="KW-1185">Reference proteome</keyword>
<reference evidence="2 3" key="1">
    <citation type="journal article" date="2005" name="Science">
        <title>Genome sequence of Theileria parva, a bovine pathogen that transforms lymphocytes.</title>
        <authorList>
            <person name="Gardner M.J."/>
            <person name="Bishop R."/>
            <person name="Shah T."/>
            <person name="de Villiers E.P."/>
            <person name="Carlton J.M."/>
            <person name="Hall N."/>
            <person name="Ren Q."/>
            <person name="Paulsen I.T."/>
            <person name="Pain A."/>
            <person name="Berriman M."/>
            <person name="Wilson R.J.M."/>
            <person name="Sato S."/>
            <person name="Ralph S.A."/>
            <person name="Mann D.J."/>
            <person name="Xiong Z."/>
            <person name="Shallom S.J."/>
            <person name="Weidman J."/>
            <person name="Jiang L."/>
            <person name="Lynn J."/>
            <person name="Weaver B."/>
            <person name="Shoaibi A."/>
            <person name="Domingo A.R."/>
            <person name="Wasawo D."/>
            <person name="Crabtree J."/>
            <person name="Wortman J.R."/>
            <person name="Haas B."/>
            <person name="Angiuoli S.V."/>
            <person name="Creasy T.H."/>
            <person name="Lu C."/>
            <person name="Suh B."/>
            <person name="Silva J.C."/>
            <person name="Utterback T.R."/>
            <person name="Feldblyum T.V."/>
            <person name="Pertea M."/>
            <person name="Allen J."/>
            <person name="Nierman W.C."/>
            <person name="Taracha E.L.N."/>
            <person name="Salzberg S.L."/>
            <person name="White O.R."/>
            <person name="Fitzhugh H.A."/>
            <person name="Morzaria S."/>
            <person name="Venter J.C."/>
            <person name="Fraser C.M."/>
            <person name="Nene V."/>
        </authorList>
    </citation>
    <scope>NUCLEOTIDE SEQUENCE [LARGE SCALE GENOMIC DNA]</scope>
    <source>
        <strain evidence="2 3">Muguga</strain>
    </source>
</reference>
<feature type="compositionally biased region" description="Basic and acidic residues" evidence="1">
    <location>
        <begin position="313"/>
        <end position="339"/>
    </location>
</feature>
<gene>
    <name evidence="2" type="ordered locus">TP01_0606</name>
</gene>
<dbReference type="GeneID" id="3503137"/>
<dbReference type="eggNOG" id="ENOG502QWU7">
    <property type="taxonomic scope" value="Eukaryota"/>
</dbReference>
<comment type="caution">
    <text evidence="2">The sequence shown here is derived from an EMBL/GenBank/DDBJ whole genome shotgun (WGS) entry which is preliminary data.</text>
</comment>